<dbReference type="Proteomes" id="UP000294449">
    <property type="component" value="Chromosome"/>
</dbReference>
<accession>A0A451DHW4</accession>
<protein>
    <recommendedName>
        <fullName evidence="7">tRNA (guanine-N(7)-)-methyltransferase</fullName>
        <ecNumber evidence="7">2.1.1.33</ecNumber>
    </recommendedName>
    <alternativeName>
        <fullName evidence="7">tRNA (guanine(46)-N(7))-methyltransferase</fullName>
    </alternativeName>
    <alternativeName>
        <fullName evidence="7">tRNA(m7G46)-methyltransferase</fullName>
    </alternativeName>
</protein>
<evidence type="ECO:0000256" key="6">
    <source>
        <dbReference type="ARBA" id="ARBA00022694"/>
    </source>
</evidence>
<evidence type="ECO:0000256" key="5">
    <source>
        <dbReference type="ARBA" id="ARBA00022691"/>
    </source>
</evidence>
<comment type="similarity">
    <text evidence="7">Belongs to the class I-like SAM-binding methyltransferase superfamily. TrmB family.</text>
</comment>
<comment type="caution">
    <text evidence="7">Lacks conserved residue(s) required for the propagation of feature annotation.</text>
</comment>
<dbReference type="EC" id="2.1.1.33" evidence="7"/>
<comment type="pathway">
    <text evidence="7">tRNA modification; N(7)-methylguanine-tRNA biosynthesis.</text>
</comment>
<dbReference type="SUPFAM" id="SSF53335">
    <property type="entry name" value="S-adenosyl-L-methionine-dependent methyltransferases"/>
    <property type="match status" value="1"/>
</dbReference>
<comment type="subunit">
    <text evidence="7">Monomer.</text>
</comment>
<comment type="catalytic activity">
    <reaction evidence="1 7">
        <text>guanosine(46) in tRNA + S-adenosyl-L-methionine = N(7)-methylguanosine(46) in tRNA + S-adenosyl-L-homocysteine</text>
        <dbReference type="Rhea" id="RHEA:42708"/>
        <dbReference type="Rhea" id="RHEA-COMP:10188"/>
        <dbReference type="Rhea" id="RHEA-COMP:10189"/>
        <dbReference type="ChEBI" id="CHEBI:57856"/>
        <dbReference type="ChEBI" id="CHEBI:59789"/>
        <dbReference type="ChEBI" id="CHEBI:74269"/>
        <dbReference type="ChEBI" id="CHEBI:74480"/>
        <dbReference type="EC" id="2.1.1.33"/>
    </reaction>
</comment>
<feature type="binding site" evidence="7">
    <location>
        <position position="129"/>
    </location>
    <ligand>
        <name>S-adenosyl-L-methionine</name>
        <dbReference type="ChEBI" id="CHEBI:59789"/>
    </ligand>
</feature>
<dbReference type="Gene3D" id="3.40.50.150">
    <property type="entry name" value="Vaccinia Virus protein VP39"/>
    <property type="match status" value="1"/>
</dbReference>
<proteinExistence type="inferred from homology"/>
<keyword evidence="4 7" id="KW-0808">Transferase</keyword>
<evidence type="ECO:0000256" key="4">
    <source>
        <dbReference type="ARBA" id="ARBA00022679"/>
    </source>
</evidence>
<name>A0A451DHW4_9GAMM</name>
<keyword evidence="3 7" id="KW-0489">Methyltransferase</keyword>
<feature type="binding site" evidence="7">
    <location>
        <begin position="225"/>
        <end position="228"/>
    </location>
    <ligand>
        <name>substrate</name>
    </ligand>
</feature>
<dbReference type="Pfam" id="PF02390">
    <property type="entry name" value="Methyltransf_4"/>
    <property type="match status" value="1"/>
</dbReference>
<dbReference type="OrthoDB" id="9802090at2"/>
<feature type="binding site" evidence="7">
    <location>
        <position position="188"/>
    </location>
    <ligand>
        <name>substrate</name>
    </ligand>
</feature>
<dbReference type="AlphaFoldDB" id="A0A451DHW4"/>
<feature type="binding site" evidence="7">
    <location>
        <position position="77"/>
    </location>
    <ligand>
        <name>S-adenosyl-L-methionine</name>
        <dbReference type="ChEBI" id="CHEBI:59789"/>
    </ligand>
</feature>
<dbReference type="GO" id="GO:0008176">
    <property type="term" value="F:tRNA (guanine(46)-N7)-methyltransferase activity"/>
    <property type="evidence" value="ECO:0007669"/>
    <property type="project" value="UniProtKB-UniRule"/>
</dbReference>
<feature type="binding site" evidence="7">
    <location>
        <position position="102"/>
    </location>
    <ligand>
        <name>S-adenosyl-L-methionine</name>
        <dbReference type="ChEBI" id="CHEBI:59789"/>
    </ligand>
</feature>
<evidence type="ECO:0000313" key="9">
    <source>
        <dbReference type="Proteomes" id="UP000294449"/>
    </source>
</evidence>
<dbReference type="UniPathway" id="UPA00989"/>
<gene>
    <name evidence="7 8" type="primary">trmB</name>
    <name evidence="8" type="ORF">BUCIPSTX3056_374</name>
</gene>
<feature type="binding site" evidence="7">
    <location>
        <position position="156"/>
    </location>
    <ligand>
        <name>substrate</name>
    </ligand>
</feature>
<evidence type="ECO:0000313" key="8">
    <source>
        <dbReference type="EMBL" id="VFP86239.1"/>
    </source>
</evidence>
<reference evidence="8 9" key="1">
    <citation type="submission" date="2019-02" db="EMBL/GenBank/DDBJ databases">
        <authorList>
            <person name="Manzano-Marin A."/>
            <person name="Manzano-Marin A."/>
        </authorList>
    </citation>
    <scope>NUCLEOTIDE SEQUENCE [LARGE SCALE GENOMIC DNA]</scope>
    <source>
        <strain evidence="8 9">BuCipseudotaxifoliae</strain>
    </source>
</reference>
<feature type="binding site" evidence="7">
    <location>
        <position position="152"/>
    </location>
    <ligand>
        <name>S-adenosyl-L-methionine</name>
        <dbReference type="ChEBI" id="CHEBI:59789"/>
    </ligand>
</feature>
<dbReference type="PROSITE" id="PS51625">
    <property type="entry name" value="SAM_MT_TRMB"/>
    <property type="match status" value="1"/>
</dbReference>
<dbReference type="InterPro" id="IPR055361">
    <property type="entry name" value="tRNA_methyltr_TrmB_bact"/>
</dbReference>
<evidence type="ECO:0000256" key="2">
    <source>
        <dbReference type="ARBA" id="ARBA00003015"/>
    </source>
</evidence>
<dbReference type="PANTHER" id="PTHR23417:SF14">
    <property type="entry name" value="PENTACOTRIPEPTIDE-REPEAT REGION OF PRORP DOMAIN-CONTAINING PROTEIN"/>
    <property type="match status" value="1"/>
</dbReference>
<sequence length="247" mass="29581">MTFVTNDKFYKNNQKNQNKKKNDIFLIKSYVVRGRCIGQKKKEYILKYWKIYGIDFNKSTILDYSSFFSNDQPYVIDVGFGDGKLLVEKAMNYPHINFIGVEVYPKSIFTAIQYANIFQVSNIRIIFHDIVEVLFYMIPNRTISMIQIFFPDPWFKNKHHKRRLINDFFITLIEKKIVFNGFVHIVTDCLLYSTKIFSLMSNNSNFKFLSENNIIFPFFSMYLQTKFEKRARLLNNSIFDYKYKLQS</sequence>
<comment type="function">
    <text evidence="2 7">Catalyzes the formation of N(7)-methylguanine at position 46 (m7G46) in tRNA.</text>
</comment>
<dbReference type="NCBIfam" id="TIGR00091">
    <property type="entry name" value="tRNA (guanosine(46)-N7)-methyltransferase TrmB"/>
    <property type="match status" value="1"/>
</dbReference>
<dbReference type="InterPro" id="IPR003358">
    <property type="entry name" value="tRNA_(Gua-N-7)_MeTrfase_Trmb"/>
</dbReference>
<dbReference type="STRING" id="655384.GCA_900128595_00375"/>
<dbReference type="PANTHER" id="PTHR23417">
    <property type="entry name" value="3-DEOXY-D-MANNO-OCTULOSONIC-ACID TRANSFERASE/TRNA GUANINE-N 7 - -METHYLTRANSFERASE"/>
    <property type="match status" value="1"/>
</dbReference>
<organism evidence="8 9">
    <name type="scientific">Buchnera aphidicola</name>
    <name type="common">Cinara pseudotaxifoliae</name>
    <dbReference type="NCBI Taxonomy" id="655384"/>
    <lineage>
        <taxon>Bacteria</taxon>
        <taxon>Pseudomonadati</taxon>
        <taxon>Pseudomonadota</taxon>
        <taxon>Gammaproteobacteria</taxon>
        <taxon>Enterobacterales</taxon>
        <taxon>Erwiniaceae</taxon>
        <taxon>Buchnera</taxon>
    </lineage>
</organism>
<keyword evidence="5 7" id="KW-0949">S-adenosyl-L-methionine</keyword>
<dbReference type="HAMAP" id="MF_01057">
    <property type="entry name" value="tRNA_methyltr_TrmB"/>
    <property type="match status" value="1"/>
</dbReference>
<dbReference type="EMBL" id="LR217732">
    <property type="protein sequence ID" value="VFP86239.1"/>
    <property type="molecule type" value="Genomic_DNA"/>
</dbReference>
<dbReference type="GO" id="GO:0043527">
    <property type="term" value="C:tRNA methyltransferase complex"/>
    <property type="evidence" value="ECO:0007669"/>
    <property type="project" value="TreeGrafter"/>
</dbReference>
<evidence type="ECO:0000256" key="3">
    <source>
        <dbReference type="ARBA" id="ARBA00022603"/>
    </source>
</evidence>
<dbReference type="InterPro" id="IPR029063">
    <property type="entry name" value="SAM-dependent_MTases_sf"/>
</dbReference>
<evidence type="ECO:0000256" key="1">
    <source>
        <dbReference type="ARBA" id="ARBA00000142"/>
    </source>
</evidence>
<evidence type="ECO:0000256" key="7">
    <source>
        <dbReference type="HAMAP-Rule" id="MF_01057"/>
    </source>
</evidence>
<dbReference type="RefSeq" id="WP_082253737.1">
    <property type="nucleotide sequence ID" value="NZ_LR217732.1"/>
</dbReference>
<keyword evidence="6 7" id="KW-0819">tRNA processing</keyword>